<dbReference type="Pfam" id="PF12802">
    <property type="entry name" value="MarR_2"/>
    <property type="match status" value="1"/>
</dbReference>
<comment type="caution">
    <text evidence="5">The sequence shown here is derived from an EMBL/GenBank/DDBJ whole genome shotgun (WGS) entry which is preliminary data.</text>
</comment>
<dbReference type="PROSITE" id="PS50995">
    <property type="entry name" value="HTH_MARR_2"/>
    <property type="match status" value="1"/>
</dbReference>
<dbReference type="GO" id="GO:0006950">
    <property type="term" value="P:response to stress"/>
    <property type="evidence" value="ECO:0007669"/>
    <property type="project" value="TreeGrafter"/>
</dbReference>
<sequence length="177" mass="19906">MSDLKTQPPAPAGSNLLFLREEEIRAAQDLLFFAYRDFTNAADVILDELGLGRAHHRALHFIGRNPGIPVTDLLAILRITKQSLARVLGALVAQGYVAQTQGRADRRQRLLTLTTTGEALERRLFERQRERVVAAYRDAGPQAVEGFRRVMRGIMDEAARSYTERAELPRPRLTRSA</sequence>
<dbReference type="SUPFAM" id="SSF46785">
    <property type="entry name" value="Winged helix' DNA-binding domain"/>
    <property type="match status" value="1"/>
</dbReference>
<dbReference type="InterPro" id="IPR000835">
    <property type="entry name" value="HTH_MarR-typ"/>
</dbReference>
<evidence type="ECO:0000313" key="6">
    <source>
        <dbReference type="Proteomes" id="UP000325255"/>
    </source>
</evidence>
<proteinExistence type="predicted"/>
<dbReference type="RefSeq" id="WP_150041973.1">
    <property type="nucleotide sequence ID" value="NZ_OW485601.1"/>
</dbReference>
<name>A0A5M6IRX2_9PROT</name>
<dbReference type="Gene3D" id="1.10.10.10">
    <property type="entry name" value="Winged helix-like DNA-binding domain superfamily/Winged helix DNA-binding domain"/>
    <property type="match status" value="1"/>
</dbReference>
<dbReference type="InterPro" id="IPR039422">
    <property type="entry name" value="MarR/SlyA-like"/>
</dbReference>
<keyword evidence="2" id="KW-0238">DNA-binding</keyword>
<dbReference type="OrthoDB" id="9799368at2"/>
<dbReference type="Proteomes" id="UP000325255">
    <property type="component" value="Unassembled WGS sequence"/>
</dbReference>
<dbReference type="PANTHER" id="PTHR33164:SF44">
    <property type="entry name" value="TRANSCRIPTIONAL REGULATORY PROTEIN"/>
    <property type="match status" value="1"/>
</dbReference>
<gene>
    <name evidence="5" type="ORF">F1189_16720</name>
</gene>
<keyword evidence="3" id="KW-0804">Transcription</keyword>
<dbReference type="InterPro" id="IPR036390">
    <property type="entry name" value="WH_DNA-bd_sf"/>
</dbReference>
<dbReference type="AlphaFoldDB" id="A0A5M6IRX2"/>
<dbReference type="GO" id="GO:0003677">
    <property type="term" value="F:DNA binding"/>
    <property type="evidence" value="ECO:0007669"/>
    <property type="project" value="UniProtKB-KW"/>
</dbReference>
<dbReference type="GO" id="GO:0003700">
    <property type="term" value="F:DNA-binding transcription factor activity"/>
    <property type="evidence" value="ECO:0007669"/>
    <property type="project" value="InterPro"/>
</dbReference>
<evidence type="ECO:0000256" key="1">
    <source>
        <dbReference type="ARBA" id="ARBA00023015"/>
    </source>
</evidence>
<dbReference type="PRINTS" id="PR00598">
    <property type="entry name" value="HTHMARR"/>
</dbReference>
<evidence type="ECO:0000256" key="3">
    <source>
        <dbReference type="ARBA" id="ARBA00023163"/>
    </source>
</evidence>
<accession>A0A5M6IRX2</accession>
<evidence type="ECO:0000313" key="5">
    <source>
        <dbReference type="EMBL" id="KAA5611050.1"/>
    </source>
</evidence>
<evidence type="ECO:0000259" key="4">
    <source>
        <dbReference type="PROSITE" id="PS50995"/>
    </source>
</evidence>
<dbReference type="InterPro" id="IPR036388">
    <property type="entry name" value="WH-like_DNA-bd_sf"/>
</dbReference>
<dbReference type="PROSITE" id="PS01117">
    <property type="entry name" value="HTH_MARR_1"/>
    <property type="match status" value="1"/>
</dbReference>
<dbReference type="PANTHER" id="PTHR33164">
    <property type="entry name" value="TRANSCRIPTIONAL REGULATOR, MARR FAMILY"/>
    <property type="match status" value="1"/>
</dbReference>
<evidence type="ECO:0000256" key="2">
    <source>
        <dbReference type="ARBA" id="ARBA00023125"/>
    </source>
</evidence>
<organism evidence="5 6">
    <name type="scientific">Rhodovastum atsumiense</name>
    <dbReference type="NCBI Taxonomy" id="504468"/>
    <lineage>
        <taxon>Bacteria</taxon>
        <taxon>Pseudomonadati</taxon>
        <taxon>Pseudomonadota</taxon>
        <taxon>Alphaproteobacteria</taxon>
        <taxon>Acetobacterales</taxon>
        <taxon>Acetobacteraceae</taxon>
        <taxon>Rhodovastum</taxon>
    </lineage>
</organism>
<keyword evidence="1" id="KW-0805">Transcription regulation</keyword>
<keyword evidence="6" id="KW-1185">Reference proteome</keyword>
<protein>
    <submittedName>
        <fullName evidence="5">MarR family transcriptional regulator</fullName>
    </submittedName>
</protein>
<dbReference type="SMART" id="SM00347">
    <property type="entry name" value="HTH_MARR"/>
    <property type="match status" value="1"/>
</dbReference>
<feature type="domain" description="HTH marR-type" evidence="4">
    <location>
        <begin position="28"/>
        <end position="156"/>
    </location>
</feature>
<dbReference type="InterPro" id="IPR023187">
    <property type="entry name" value="Tscrpt_reg_MarR-type_CS"/>
</dbReference>
<reference evidence="5 6" key="1">
    <citation type="submission" date="2019-09" db="EMBL/GenBank/DDBJ databases">
        <title>Genome sequence of Rhodovastum atsumiense, a diverse member of the Acetobacteraceae family of non-sulfur purple photosynthetic bacteria.</title>
        <authorList>
            <person name="Meyer T."/>
            <person name="Kyndt J."/>
        </authorList>
    </citation>
    <scope>NUCLEOTIDE SEQUENCE [LARGE SCALE GENOMIC DNA]</scope>
    <source>
        <strain evidence="5 6">DSM 21279</strain>
    </source>
</reference>
<dbReference type="EMBL" id="VWPK01000025">
    <property type="protein sequence ID" value="KAA5611050.1"/>
    <property type="molecule type" value="Genomic_DNA"/>
</dbReference>